<dbReference type="RefSeq" id="WP_044220215.1">
    <property type="nucleotide sequence ID" value="NZ_JBKAGJ010000037.1"/>
</dbReference>
<dbReference type="EMBL" id="JPOS01000026">
    <property type="protein sequence ID" value="KGE88040.1"/>
    <property type="molecule type" value="Genomic_DNA"/>
</dbReference>
<protein>
    <submittedName>
        <fullName evidence="1">Uncharacterized protein</fullName>
    </submittedName>
</protein>
<sequence length="77" mass="8945">MAVTIESNSKEITIKLPIDSSLEDIQQILKYFTYIDLVGKSKAKQEQIDELAKEVNKGWWERNKDRFKGKPGFEDIV</sequence>
<evidence type="ECO:0000313" key="2">
    <source>
        <dbReference type="Proteomes" id="UP000029736"/>
    </source>
</evidence>
<dbReference type="OrthoDB" id="1122968at2"/>
<reference evidence="1 2" key="1">
    <citation type="journal article" date="2014" name="Int. J. Syst. Evol. Microbiol.">
        <title>Phaeodactylibacter xiamenensis gen. nov., sp. nov., a member of the family Saprospiraceae isolated from the marine alga Phaeodactylum tricornutum.</title>
        <authorList>
            <person name="Chen Z.Jr."/>
            <person name="Lei X."/>
            <person name="Lai Q."/>
            <person name="Li Y."/>
            <person name="Zhang B."/>
            <person name="Zhang J."/>
            <person name="Zhang H."/>
            <person name="Yang L."/>
            <person name="Zheng W."/>
            <person name="Tian Y."/>
            <person name="Yu Z."/>
            <person name="Xu H.Jr."/>
            <person name="Zheng T."/>
        </authorList>
    </citation>
    <scope>NUCLEOTIDE SEQUENCE [LARGE SCALE GENOMIC DNA]</scope>
    <source>
        <strain evidence="1 2">KD52</strain>
    </source>
</reference>
<gene>
    <name evidence="1" type="ORF">IX84_11640</name>
</gene>
<proteinExistence type="predicted"/>
<dbReference type="AlphaFoldDB" id="A0A098S7H1"/>
<dbReference type="Proteomes" id="UP000029736">
    <property type="component" value="Unassembled WGS sequence"/>
</dbReference>
<evidence type="ECO:0000313" key="1">
    <source>
        <dbReference type="EMBL" id="KGE88040.1"/>
    </source>
</evidence>
<keyword evidence="2" id="KW-1185">Reference proteome</keyword>
<accession>A0A098S7H1</accession>
<comment type="caution">
    <text evidence="1">The sequence shown here is derived from an EMBL/GenBank/DDBJ whole genome shotgun (WGS) entry which is preliminary data.</text>
</comment>
<organism evidence="1 2">
    <name type="scientific">Phaeodactylibacter xiamenensis</name>
    <dbReference type="NCBI Taxonomy" id="1524460"/>
    <lineage>
        <taxon>Bacteria</taxon>
        <taxon>Pseudomonadati</taxon>
        <taxon>Bacteroidota</taxon>
        <taxon>Saprospiria</taxon>
        <taxon>Saprospirales</taxon>
        <taxon>Haliscomenobacteraceae</taxon>
        <taxon>Phaeodactylibacter</taxon>
    </lineage>
</organism>
<name>A0A098S7H1_9BACT</name>